<evidence type="ECO:0000313" key="3">
    <source>
        <dbReference type="EMBL" id="TGN17404.1"/>
    </source>
</evidence>
<dbReference type="Pfam" id="PF01553">
    <property type="entry name" value="Acyltransferase"/>
    <property type="match status" value="1"/>
</dbReference>
<dbReference type="EMBL" id="RQHW01000078">
    <property type="protein sequence ID" value="TGN17404.1"/>
    <property type="molecule type" value="Genomic_DNA"/>
</dbReference>
<dbReference type="SUPFAM" id="SSF69593">
    <property type="entry name" value="Glycerol-3-phosphate (1)-acyltransferase"/>
    <property type="match status" value="1"/>
</dbReference>
<dbReference type="SMART" id="SM00563">
    <property type="entry name" value="PlsC"/>
    <property type="match status" value="1"/>
</dbReference>
<evidence type="ECO:0000256" key="1">
    <source>
        <dbReference type="SAM" id="MobiDB-lite"/>
    </source>
</evidence>
<feature type="domain" description="Phospholipid/glycerol acyltransferase" evidence="2">
    <location>
        <begin position="46"/>
        <end position="189"/>
    </location>
</feature>
<dbReference type="AlphaFoldDB" id="A0A4R9LW23"/>
<keyword evidence="3" id="KW-0012">Acyltransferase</keyword>
<accession>A0A4R9LW23</accession>
<feature type="region of interest" description="Disordered" evidence="1">
    <location>
        <begin position="230"/>
        <end position="249"/>
    </location>
</feature>
<reference evidence="3" key="1">
    <citation type="journal article" date="2019" name="PLoS Negl. Trop. Dis.">
        <title>Revisiting the worldwide diversity of Leptospira species in the environment.</title>
        <authorList>
            <person name="Vincent A.T."/>
            <person name="Schiettekatte O."/>
            <person name="Bourhy P."/>
            <person name="Veyrier F.J."/>
            <person name="Picardeau M."/>
        </authorList>
    </citation>
    <scope>NUCLEOTIDE SEQUENCE [LARGE SCALE GENOMIC DNA]</scope>
    <source>
        <strain evidence="3">201300427</strain>
    </source>
</reference>
<keyword evidence="4" id="KW-1185">Reference proteome</keyword>
<protein>
    <submittedName>
        <fullName evidence="3">1-acyl-sn-glycerol-3-phosphate acyltransferase</fullName>
    </submittedName>
</protein>
<comment type="caution">
    <text evidence="3">The sequence shown here is derived from an EMBL/GenBank/DDBJ whole genome shotgun (WGS) entry which is preliminary data.</text>
</comment>
<sequence length="249" mass="28571">MVYYLGRTIGFVFMWCLIKPMRLIYGNKKCTYENEHILKEFKGKSAIIVSNHIKPRNKFLRLISMPYDAFMIRHLLKKNGIYSTAMTSYDSGKRNKSANKLRPGQVRKEQLIKGIVKSMDLIPLNRNESDPATIKEIKKRIDLGNLGLGIFPEGTWFRGFRKSRRMHGGMAVLSKRYNLPILPVYIEAYNLNQPLRIAVGNPIWEPMEASQVTEYISKELLRLKERRPVDVGPNQLQGPTESVTAATAV</sequence>
<dbReference type="InterPro" id="IPR002123">
    <property type="entry name" value="Plipid/glycerol_acylTrfase"/>
</dbReference>
<gene>
    <name evidence="3" type="ORF">EHS15_17385</name>
</gene>
<dbReference type="Proteomes" id="UP000298058">
    <property type="component" value="Unassembled WGS sequence"/>
</dbReference>
<evidence type="ECO:0000259" key="2">
    <source>
        <dbReference type="SMART" id="SM00563"/>
    </source>
</evidence>
<proteinExistence type="predicted"/>
<name>A0A4R9LW23_9LEPT</name>
<feature type="compositionally biased region" description="Polar residues" evidence="1">
    <location>
        <begin position="234"/>
        <end position="249"/>
    </location>
</feature>
<evidence type="ECO:0000313" key="4">
    <source>
        <dbReference type="Proteomes" id="UP000298058"/>
    </source>
</evidence>
<dbReference type="OrthoDB" id="335636at2"/>
<keyword evidence="3" id="KW-0808">Transferase</keyword>
<organism evidence="3 4">
    <name type="scientific">Leptospira idonii</name>
    <dbReference type="NCBI Taxonomy" id="1193500"/>
    <lineage>
        <taxon>Bacteria</taxon>
        <taxon>Pseudomonadati</taxon>
        <taxon>Spirochaetota</taxon>
        <taxon>Spirochaetia</taxon>
        <taxon>Leptospirales</taxon>
        <taxon>Leptospiraceae</taxon>
        <taxon>Leptospira</taxon>
    </lineage>
</organism>
<dbReference type="GO" id="GO:0016746">
    <property type="term" value="F:acyltransferase activity"/>
    <property type="evidence" value="ECO:0007669"/>
    <property type="project" value="UniProtKB-KW"/>
</dbReference>